<dbReference type="InterPro" id="IPR050389">
    <property type="entry name" value="LysR-type_TF"/>
</dbReference>
<dbReference type="PANTHER" id="PTHR30118">
    <property type="entry name" value="HTH-TYPE TRANSCRIPTIONAL REGULATOR LEUO-RELATED"/>
    <property type="match status" value="1"/>
</dbReference>
<dbReference type="InterPro" id="IPR036390">
    <property type="entry name" value="WH_DNA-bd_sf"/>
</dbReference>
<accession>A0ABM8NFP7</accession>
<protein>
    <submittedName>
        <fullName evidence="6">Nodulation protein D 2</fullName>
    </submittedName>
</protein>
<comment type="similarity">
    <text evidence="1">Belongs to the LysR transcriptional regulatory family.</text>
</comment>
<evidence type="ECO:0000259" key="5">
    <source>
        <dbReference type="PROSITE" id="PS50931"/>
    </source>
</evidence>
<dbReference type="Gene3D" id="1.10.10.10">
    <property type="entry name" value="Winged helix-like DNA-binding domain superfamily/Winged helix DNA-binding domain"/>
    <property type="match status" value="1"/>
</dbReference>
<dbReference type="PROSITE" id="PS50931">
    <property type="entry name" value="HTH_LYSR"/>
    <property type="match status" value="1"/>
</dbReference>
<keyword evidence="7" id="KW-1185">Reference proteome</keyword>
<keyword evidence="4" id="KW-0804">Transcription</keyword>
<dbReference type="Pfam" id="PF03466">
    <property type="entry name" value="LysR_substrate"/>
    <property type="match status" value="1"/>
</dbReference>
<gene>
    <name evidence="6" type="primary">nodD2_1</name>
    <name evidence="6" type="ORF">LMG28140_01421</name>
</gene>
<reference evidence="6 7" key="1">
    <citation type="submission" date="2020-10" db="EMBL/GenBank/DDBJ databases">
        <authorList>
            <person name="Peeters C."/>
        </authorList>
    </citation>
    <scope>NUCLEOTIDE SEQUENCE [LARGE SCALE GENOMIC DNA]</scope>
    <source>
        <strain evidence="6 7">LMG 28140</strain>
    </source>
</reference>
<dbReference type="InterPro" id="IPR005119">
    <property type="entry name" value="LysR_subst-bd"/>
</dbReference>
<dbReference type="Gene3D" id="3.40.190.10">
    <property type="entry name" value="Periplasmic binding protein-like II"/>
    <property type="match status" value="2"/>
</dbReference>
<dbReference type="InterPro" id="IPR036388">
    <property type="entry name" value="WH-like_DNA-bd_sf"/>
</dbReference>
<keyword evidence="2" id="KW-0805">Transcription regulation</keyword>
<name>A0ABM8NFP7_9BURK</name>
<evidence type="ECO:0000313" key="6">
    <source>
        <dbReference type="EMBL" id="CAD6522749.1"/>
    </source>
</evidence>
<comment type="caution">
    <text evidence="6">The sequence shown here is derived from an EMBL/GenBank/DDBJ whole genome shotgun (WGS) entry which is preliminary data.</text>
</comment>
<dbReference type="PANTHER" id="PTHR30118:SF15">
    <property type="entry name" value="TRANSCRIPTIONAL REGULATORY PROTEIN"/>
    <property type="match status" value="1"/>
</dbReference>
<dbReference type="InterPro" id="IPR000847">
    <property type="entry name" value="LysR_HTH_N"/>
</dbReference>
<proteinExistence type="inferred from homology"/>
<keyword evidence="3" id="KW-0238">DNA-binding</keyword>
<dbReference type="PRINTS" id="PR00039">
    <property type="entry name" value="HTHLYSR"/>
</dbReference>
<evidence type="ECO:0000256" key="1">
    <source>
        <dbReference type="ARBA" id="ARBA00009437"/>
    </source>
</evidence>
<sequence>MRWAARQMRFRSEDRLGVTFHDKVLNASEDQVIDTYLLRVLKTLLDERSVTRAAIKLNQSQPAVSAALRQLRDAIGDPLLVRGKSGMVPTAYALELLEPARRALGEIEKITIRRATFSPPDCVRRFRISCPDYISGSFMPDMVRIFRREAPEASLEIVSPEPSFDVESAMETGALDLVVGNWPTPPKQLRGAILLSDEVVCLVGDCHPLAKRGGITVEDYEQAVHIAPSPHLVGQQGVIDVHLAKEKLRRKLVIKLLHFNLAPYALVNSDLIFTTTRLFAEHFARLLPLKVLHSPIVFPSVDYHHVWHERSHYPDEVRWLRGILKKAMKRQTGVVRLLGTQPDNKGR</sequence>
<dbReference type="EMBL" id="CAJHCP010000003">
    <property type="protein sequence ID" value="CAD6522749.1"/>
    <property type="molecule type" value="Genomic_DNA"/>
</dbReference>
<organism evidence="6 7">
    <name type="scientific">Paraburkholderia metrosideri</name>
    <dbReference type="NCBI Taxonomy" id="580937"/>
    <lineage>
        <taxon>Bacteria</taxon>
        <taxon>Pseudomonadati</taxon>
        <taxon>Pseudomonadota</taxon>
        <taxon>Betaproteobacteria</taxon>
        <taxon>Burkholderiales</taxon>
        <taxon>Burkholderiaceae</taxon>
        <taxon>Paraburkholderia</taxon>
    </lineage>
</organism>
<evidence type="ECO:0000256" key="4">
    <source>
        <dbReference type="ARBA" id="ARBA00023163"/>
    </source>
</evidence>
<evidence type="ECO:0000313" key="7">
    <source>
        <dbReference type="Proteomes" id="UP000598032"/>
    </source>
</evidence>
<evidence type="ECO:0000256" key="3">
    <source>
        <dbReference type="ARBA" id="ARBA00023125"/>
    </source>
</evidence>
<dbReference type="Proteomes" id="UP000598032">
    <property type="component" value="Unassembled WGS sequence"/>
</dbReference>
<evidence type="ECO:0000256" key="2">
    <source>
        <dbReference type="ARBA" id="ARBA00023015"/>
    </source>
</evidence>
<dbReference type="SUPFAM" id="SSF46785">
    <property type="entry name" value="Winged helix' DNA-binding domain"/>
    <property type="match status" value="1"/>
</dbReference>
<feature type="domain" description="HTH lysR-type" evidence="5">
    <location>
        <begin position="33"/>
        <end position="90"/>
    </location>
</feature>
<dbReference type="Pfam" id="PF00126">
    <property type="entry name" value="HTH_1"/>
    <property type="match status" value="1"/>
</dbReference>
<dbReference type="SUPFAM" id="SSF53850">
    <property type="entry name" value="Periplasmic binding protein-like II"/>
    <property type="match status" value="1"/>
</dbReference>